<evidence type="ECO:0000256" key="5">
    <source>
        <dbReference type="ARBA" id="ARBA00022989"/>
    </source>
</evidence>
<dbReference type="InterPro" id="IPR029044">
    <property type="entry name" value="Nucleotide-diphossugar_trans"/>
</dbReference>
<dbReference type="InterPro" id="IPR050256">
    <property type="entry name" value="Glycosyltransferase_2"/>
</dbReference>
<evidence type="ECO:0000256" key="1">
    <source>
        <dbReference type="ARBA" id="ARBA00004141"/>
    </source>
</evidence>
<dbReference type="GO" id="GO:0005886">
    <property type="term" value="C:plasma membrane"/>
    <property type="evidence" value="ECO:0007669"/>
    <property type="project" value="TreeGrafter"/>
</dbReference>
<dbReference type="GO" id="GO:0016757">
    <property type="term" value="F:glycosyltransferase activity"/>
    <property type="evidence" value="ECO:0007669"/>
    <property type="project" value="UniProtKB-KW"/>
</dbReference>
<dbReference type="EMBL" id="JAELUP010000024">
    <property type="protein sequence ID" value="MBJ6361355.1"/>
    <property type="molecule type" value="Genomic_DNA"/>
</dbReference>
<sequence length="333" mass="36852">MKSSKPELSIVIPVFNESDHLYESLVTIAAAAASACQHFELIVIDDGSKDQTWEVLEQASRSIPGLTAFRLSRNFGKESALCAGIEHARGKAVIVMDGDLQHPPRLIPEMVELWRGQGFEVVECVKTNRGNESWNKKAGASLFYGLLNHLSGFDLKNASDFKLLDEKVVEAWRKMPERTMFFRGMSAWLGFRRTQLPFNVETRTGGASQWSIQSLARLALDAVVAFSTKPLRIVTYIGFIFFICSIVIGIHTLVNKLQGSAVTGFTTVILLQLIIGSIIMISIGIVGEYIGAIYHEVKGRPRYLINGRSQHTGSVQTLEESEQHAVFSAVSPH</sequence>
<comment type="caution">
    <text evidence="9">The sequence shown here is derived from an EMBL/GenBank/DDBJ whole genome shotgun (WGS) entry which is preliminary data.</text>
</comment>
<feature type="transmembrane region" description="Helical" evidence="7">
    <location>
        <begin position="233"/>
        <end position="254"/>
    </location>
</feature>
<feature type="domain" description="Glycosyltransferase 2-like" evidence="8">
    <location>
        <begin position="9"/>
        <end position="138"/>
    </location>
</feature>
<keyword evidence="3" id="KW-0808">Transferase</keyword>
<name>A0A934J6N1_9BACL</name>
<evidence type="ECO:0000256" key="3">
    <source>
        <dbReference type="ARBA" id="ARBA00022679"/>
    </source>
</evidence>
<protein>
    <submittedName>
        <fullName evidence="9">Glycosyltransferase family 2 protein</fullName>
    </submittedName>
</protein>
<dbReference type="Proteomes" id="UP000640274">
    <property type="component" value="Unassembled WGS sequence"/>
</dbReference>
<keyword evidence="5 7" id="KW-1133">Transmembrane helix</keyword>
<evidence type="ECO:0000256" key="6">
    <source>
        <dbReference type="ARBA" id="ARBA00023136"/>
    </source>
</evidence>
<organism evidence="9 10">
    <name type="scientific">Paenibacillus roseus</name>
    <dbReference type="NCBI Taxonomy" id="2798579"/>
    <lineage>
        <taxon>Bacteria</taxon>
        <taxon>Bacillati</taxon>
        <taxon>Bacillota</taxon>
        <taxon>Bacilli</taxon>
        <taxon>Bacillales</taxon>
        <taxon>Paenibacillaceae</taxon>
        <taxon>Paenibacillus</taxon>
    </lineage>
</organism>
<evidence type="ECO:0000313" key="9">
    <source>
        <dbReference type="EMBL" id="MBJ6361355.1"/>
    </source>
</evidence>
<keyword evidence="2" id="KW-0328">Glycosyltransferase</keyword>
<dbReference type="PANTHER" id="PTHR48090:SF1">
    <property type="entry name" value="PROPHAGE BACTOPRENOL GLUCOSYL TRANSFERASE HOMOLOG"/>
    <property type="match status" value="1"/>
</dbReference>
<dbReference type="Gene3D" id="3.90.550.10">
    <property type="entry name" value="Spore Coat Polysaccharide Biosynthesis Protein SpsA, Chain A"/>
    <property type="match status" value="1"/>
</dbReference>
<proteinExistence type="predicted"/>
<reference evidence="9" key="1">
    <citation type="submission" date="2020-12" db="EMBL/GenBank/DDBJ databases">
        <authorList>
            <person name="Huq M.A."/>
        </authorList>
    </citation>
    <scope>NUCLEOTIDE SEQUENCE</scope>
    <source>
        <strain evidence="9">MAHUQ-46</strain>
    </source>
</reference>
<dbReference type="InterPro" id="IPR001173">
    <property type="entry name" value="Glyco_trans_2-like"/>
</dbReference>
<evidence type="ECO:0000259" key="8">
    <source>
        <dbReference type="Pfam" id="PF00535"/>
    </source>
</evidence>
<evidence type="ECO:0000256" key="4">
    <source>
        <dbReference type="ARBA" id="ARBA00022692"/>
    </source>
</evidence>
<dbReference type="AlphaFoldDB" id="A0A934J6N1"/>
<dbReference type="SUPFAM" id="SSF53448">
    <property type="entry name" value="Nucleotide-diphospho-sugar transferases"/>
    <property type="match status" value="1"/>
</dbReference>
<evidence type="ECO:0000256" key="2">
    <source>
        <dbReference type="ARBA" id="ARBA00022676"/>
    </source>
</evidence>
<dbReference type="PANTHER" id="PTHR48090">
    <property type="entry name" value="UNDECAPRENYL-PHOSPHATE 4-DEOXY-4-FORMAMIDO-L-ARABINOSE TRANSFERASE-RELATED"/>
    <property type="match status" value="1"/>
</dbReference>
<feature type="transmembrane region" description="Helical" evidence="7">
    <location>
        <begin position="269"/>
        <end position="294"/>
    </location>
</feature>
<dbReference type="Pfam" id="PF00535">
    <property type="entry name" value="Glycos_transf_2"/>
    <property type="match status" value="1"/>
</dbReference>
<keyword evidence="10" id="KW-1185">Reference proteome</keyword>
<evidence type="ECO:0000256" key="7">
    <source>
        <dbReference type="SAM" id="Phobius"/>
    </source>
</evidence>
<evidence type="ECO:0000313" key="10">
    <source>
        <dbReference type="Proteomes" id="UP000640274"/>
    </source>
</evidence>
<gene>
    <name evidence="9" type="ORF">JFN88_08560</name>
</gene>
<accession>A0A934J6N1</accession>
<keyword evidence="6 7" id="KW-0472">Membrane</keyword>
<comment type="subcellular location">
    <subcellularLocation>
        <location evidence="1">Membrane</location>
        <topology evidence="1">Multi-pass membrane protein</topology>
    </subcellularLocation>
</comment>
<keyword evidence="4 7" id="KW-0812">Transmembrane</keyword>
<dbReference type="CDD" id="cd04187">
    <property type="entry name" value="DPM1_like_bac"/>
    <property type="match status" value="1"/>
</dbReference>